<protein>
    <submittedName>
        <fullName evidence="1">Uncharacterized protein</fullName>
    </submittedName>
</protein>
<proteinExistence type="predicted"/>
<dbReference type="AlphaFoldDB" id="A0A4D6NCT7"/>
<dbReference type="Proteomes" id="UP000501690">
    <property type="component" value="Linkage Group LG10"/>
</dbReference>
<name>A0A4D6NCT7_VIGUN</name>
<keyword evidence="2" id="KW-1185">Reference proteome</keyword>
<dbReference type="EMBL" id="CP039354">
    <property type="protein sequence ID" value="QCE11690.1"/>
    <property type="molecule type" value="Genomic_DNA"/>
</dbReference>
<gene>
    <name evidence="1" type="ORF">DEO72_LG10g2926</name>
</gene>
<evidence type="ECO:0000313" key="2">
    <source>
        <dbReference type="Proteomes" id="UP000501690"/>
    </source>
</evidence>
<accession>A0A4D6NCT7</accession>
<organism evidence="1 2">
    <name type="scientific">Vigna unguiculata</name>
    <name type="common">Cowpea</name>
    <dbReference type="NCBI Taxonomy" id="3917"/>
    <lineage>
        <taxon>Eukaryota</taxon>
        <taxon>Viridiplantae</taxon>
        <taxon>Streptophyta</taxon>
        <taxon>Embryophyta</taxon>
        <taxon>Tracheophyta</taxon>
        <taxon>Spermatophyta</taxon>
        <taxon>Magnoliopsida</taxon>
        <taxon>eudicotyledons</taxon>
        <taxon>Gunneridae</taxon>
        <taxon>Pentapetalae</taxon>
        <taxon>rosids</taxon>
        <taxon>fabids</taxon>
        <taxon>Fabales</taxon>
        <taxon>Fabaceae</taxon>
        <taxon>Papilionoideae</taxon>
        <taxon>50 kb inversion clade</taxon>
        <taxon>NPAAA clade</taxon>
        <taxon>indigoferoid/millettioid clade</taxon>
        <taxon>Phaseoleae</taxon>
        <taxon>Vigna</taxon>
    </lineage>
</organism>
<sequence>MRNCCCHCCQLKEHNNHINALKSNLRNNRRVMNTFMKDIREEIEMFHYKYSKDLEALMQENEELLLSLLSEVELV</sequence>
<reference evidence="1 2" key="1">
    <citation type="submission" date="2019-04" db="EMBL/GenBank/DDBJ databases">
        <title>An improved genome assembly and genetic linkage map for asparagus bean, Vigna unguiculata ssp. sesquipedialis.</title>
        <authorList>
            <person name="Xia Q."/>
            <person name="Zhang R."/>
            <person name="Dong Y."/>
        </authorList>
    </citation>
    <scope>NUCLEOTIDE SEQUENCE [LARGE SCALE GENOMIC DNA]</scope>
    <source>
        <tissue evidence="1">Leaf</tissue>
    </source>
</reference>
<evidence type="ECO:0000313" key="1">
    <source>
        <dbReference type="EMBL" id="QCE11690.1"/>
    </source>
</evidence>